<gene>
    <name evidence="1" type="ORF">BO95DRAFT_447080</name>
</gene>
<name>A0ACD1FWS1_9EURO</name>
<evidence type="ECO:0000313" key="1">
    <source>
        <dbReference type="EMBL" id="RAH41404.1"/>
    </source>
</evidence>
<evidence type="ECO:0000313" key="2">
    <source>
        <dbReference type="Proteomes" id="UP000249057"/>
    </source>
</evidence>
<dbReference type="Proteomes" id="UP000249057">
    <property type="component" value="Unassembled WGS sequence"/>
</dbReference>
<keyword evidence="2" id="KW-1185">Reference proteome</keyword>
<dbReference type="EMBL" id="KZ825389">
    <property type="protein sequence ID" value="RAH41404.1"/>
    <property type="molecule type" value="Genomic_DNA"/>
</dbReference>
<reference evidence="1" key="1">
    <citation type="submission" date="2018-02" db="EMBL/GenBank/DDBJ databases">
        <title>The genomes of Aspergillus section Nigri reveals drivers in fungal speciation.</title>
        <authorList>
            <consortium name="DOE Joint Genome Institute"/>
            <person name="Vesth T.C."/>
            <person name="Nybo J."/>
            <person name="Theobald S."/>
            <person name="Brandl J."/>
            <person name="Frisvad J.C."/>
            <person name="Nielsen K.F."/>
            <person name="Lyhne E.K."/>
            <person name="Kogle M.E."/>
            <person name="Kuo A."/>
            <person name="Riley R."/>
            <person name="Clum A."/>
            <person name="Nolan M."/>
            <person name="Lipzen A."/>
            <person name="Salamov A."/>
            <person name="Henrissat B."/>
            <person name="Wiebenga A."/>
            <person name="De vries R.P."/>
            <person name="Grigoriev I.V."/>
            <person name="Mortensen U.H."/>
            <person name="Andersen M.R."/>
            <person name="Baker S.E."/>
        </authorList>
    </citation>
    <scope>NUCLEOTIDE SEQUENCE</scope>
    <source>
        <strain evidence="1">CBS 621.78</strain>
    </source>
</reference>
<accession>A0ACD1FWS1</accession>
<sequence>MPRARFWLSWALALALALLGWGMESGIECCACGWSGFLVSEVSRRFWFLVSGGFVLRCLVGCHRDEGSGLMVMVMSRP</sequence>
<proteinExistence type="predicted"/>
<protein>
    <submittedName>
        <fullName evidence="1">Uncharacterized protein</fullName>
    </submittedName>
</protein>
<organism evidence="1 2">
    <name type="scientific">Aspergillus brunneoviolaceus CBS 621.78</name>
    <dbReference type="NCBI Taxonomy" id="1450534"/>
    <lineage>
        <taxon>Eukaryota</taxon>
        <taxon>Fungi</taxon>
        <taxon>Dikarya</taxon>
        <taxon>Ascomycota</taxon>
        <taxon>Pezizomycotina</taxon>
        <taxon>Eurotiomycetes</taxon>
        <taxon>Eurotiomycetidae</taxon>
        <taxon>Eurotiales</taxon>
        <taxon>Aspergillaceae</taxon>
        <taxon>Aspergillus</taxon>
        <taxon>Aspergillus subgen. Circumdati</taxon>
    </lineage>
</organism>